<proteinExistence type="predicted"/>
<protein>
    <submittedName>
        <fullName evidence="1">Uncharacterized protein</fullName>
    </submittedName>
</protein>
<name>A0ABD3N5H7_9STRA</name>
<evidence type="ECO:0000313" key="2">
    <source>
        <dbReference type="Proteomes" id="UP001530293"/>
    </source>
</evidence>
<reference evidence="1 2" key="1">
    <citation type="submission" date="2024-10" db="EMBL/GenBank/DDBJ databases">
        <title>Updated reference genomes for cyclostephanoid diatoms.</title>
        <authorList>
            <person name="Roberts W.R."/>
            <person name="Alverson A.J."/>
        </authorList>
    </citation>
    <scope>NUCLEOTIDE SEQUENCE [LARGE SCALE GENOMIC DNA]</scope>
    <source>
        <strain evidence="1 2">AJA232-27</strain>
    </source>
</reference>
<dbReference type="Proteomes" id="UP001530293">
    <property type="component" value="Unassembled WGS sequence"/>
</dbReference>
<organism evidence="1 2">
    <name type="scientific">Discostella pseudostelligera</name>
    <dbReference type="NCBI Taxonomy" id="259834"/>
    <lineage>
        <taxon>Eukaryota</taxon>
        <taxon>Sar</taxon>
        <taxon>Stramenopiles</taxon>
        <taxon>Ochrophyta</taxon>
        <taxon>Bacillariophyta</taxon>
        <taxon>Coscinodiscophyceae</taxon>
        <taxon>Thalassiosirophycidae</taxon>
        <taxon>Stephanodiscales</taxon>
        <taxon>Stephanodiscaceae</taxon>
        <taxon>Discostella</taxon>
    </lineage>
</organism>
<gene>
    <name evidence="1" type="ORF">ACHAWU_010315</name>
</gene>
<dbReference type="EMBL" id="JALLBG020000050">
    <property type="protein sequence ID" value="KAL3769807.1"/>
    <property type="molecule type" value="Genomic_DNA"/>
</dbReference>
<dbReference type="AlphaFoldDB" id="A0ABD3N5H7"/>
<keyword evidence="2" id="KW-1185">Reference proteome</keyword>
<accession>A0ABD3N5H7</accession>
<comment type="caution">
    <text evidence="1">The sequence shown here is derived from an EMBL/GenBank/DDBJ whole genome shotgun (WGS) entry which is preliminary data.</text>
</comment>
<evidence type="ECO:0000313" key="1">
    <source>
        <dbReference type="EMBL" id="KAL3769807.1"/>
    </source>
</evidence>
<sequence length="291" mass="32954">MNMNSSGNLPYYHQTSFPTEQGMAMKRSSVDCHAIGQSLKRFKISTSPGELRLDRDIECLLAGKRWTSMVHHSQCCGDVTNDRRGGGRIHGEIYSRDAHLVRDPVDPLQLRLSCLLHSRNNSHPLSSLHAPPVERWTFCICMPRMYPHAPPTITRVTRDIVPNNENMACLGNVNNLDYHTNSNSASAAILASSAMQHHNMEPPVPEQVLIQLLPPTSNHSVLSSGNGNAHGVAKNYWDIDLATAVCNSWTPVSTLQDLIDFLMEIPARRWEWWSKESNRRHHLQQQWYYNS</sequence>